<name>A0A518CH33_9PLAN</name>
<dbReference type="AlphaFoldDB" id="A0A518CH33"/>
<dbReference type="PANTHER" id="PTHR35279:SF1">
    <property type="entry name" value="ARABINANASE_LEVANSUCRASE_INVERTASE"/>
    <property type="match status" value="1"/>
</dbReference>
<protein>
    <recommendedName>
        <fullName evidence="3">Glycosyl hydrolases family 43</fullName>
    </recommendedName>
</protein>
<dbReference type="Proteomes" id="UP000317178">
    <property type="component" value="Chromosome"/>
</dbReference>
<evidence type="ECO:0008006" key="3">
    <source>
        <dbReference type="Google" id="ProtNLM"/>
    </source>
</evidence>
<dbReference type="OrthoDB" id="9799605at2"/>
<sequence>MNVNIALNLLRRFVFWELVVVVSLVCPWTAIAEEPPEVLQKWLQPQQWERDTDGPILSLGESGDFDDTHLFAPSVARLEDEYYLWYSGSTGKVKERVFHLGLATSKDGRSFTKSNPNPVYQFGDGKHSIMTTTFLRKNDGTPIKEDGKLRMWFSSTDFTNPSGFHGLYESFSDDGIHWSDPNGPLLEAVYAPTILKEGDQYRMWYTDVSADPWCIRAAESHDGRAWDVHPKPVLEVSAKWEKSRLFYPCVMQTEGVYLMWYGSYWSDRPQTTAIGMAASVDGYTWFRNPDNPVLRPDSTRSWESHYTTSQSVIRDADGRFRIWYASRRQPPFVNKYFAINTAKWSGPEPLKSNSGTDGK</sequence>
<dbReference type="Gene3D" id="2.115.10.20">
    <property type="entry name" value="Glycosyl hydrolase domain, family 43"/>
    <property type="match status" value="3"/>
</dbReference>
<gene>
    <name evidence="1" type="ORF">Pla110_02410</name>
</gene>
<dbReference type="SUPFAM" id="SSF75005">
    <property type="entry name" value="Arabinanase/levansucrase/invertase"/>
    <property type="match status" value="3"/>
</dbReference>
<dbReference type="KEGG" id="plon:Pla110_02410"/>
<dbReference type="RefSeq" id="WP_144992370.1">
    <property type="nucleotide sequence ID" value="NZ_CP036281.1"/>
</dbReference>
<reference evidence="1 2" key="1">
    <citation type="submission" date="2019-02" db="EMBL/GenBank/DDBJ databases">
        <title>Deep-cultivation of Planctomycetes and their phenomic and genomic characterization uncovers novel biology.</title>
        <authorList>
            <person name="Wiegand S."/>
            <person name="Jogler M."/>
            <person name="Boedeker C."/>
            <person name="Pinto D."/>
            <person name="Vollmers J."/>
            <person name="Rivas-Marin E."/>
            <person name="Kohn T."/>
            <person name="Peeters S.H."/>
            <person name="Heuer A."/>
            <person name="Rast P."/>
            <person name="Oberbeckmann S."/>
            <person name="Bunk B."/>
            <person name="Jeske O."/>
            <person name="Meyerdierks A."/>
            <person name="Storesund J.E."/>
            <person name="Kallscheuer N."/>
            <person name="Luecker S."/>
            <person name="Lage O.M."/>
            <person name="Pohl T."/>
            <person name="Merkel B.J."/>
            <person name="Hornburger P."/>
            <person name="Mueller R.-W."/>
            <person name="Bruemmer F."/>
            <person name="Labrenz M."/>
            <person name="Spormann A.M."/>
            <person name="Op den Camp H."/>
            <person name="Overmann J."/>
            <person name="Amann R."/>
            <person name="Jetten M.S.M."/>
            <person name="Mascher T."/>
            <person name="Medema M.H."/>
            <person name="Devos D.P."/>
            <person name="Kaster A.-K."/>
            <person name="Ovreas L."/>
            <person name="Rohde M."/>
            <person name="Galperin M.Y."/>
            <person name="Jogler C."/>
        </authorList>
    </citation>
    <scope>NUCLEOTIDE SEQUENCE [LARGE SCALE GENOMIC DNA]</scope>
    <source>
        <strain evidence="1 2">Pla110</strain>
    </source>
</reference>
<keyword evidence="2" id="KW-1185">Reference proteome</keyword>
<dbReference type="EMBL" id="CP036281">
    <property type="protein sequence ID" value="QDU78537.1"/>
    <property type="molecule type" value="Genomic_DNA"/>
</dbReference>
<accession>A0A518CH33</accession>
<proteinExistence type="predicted"/>
<dbReference type="PANTHER" id="PTHR35279">
    <property type="match status" value="1"/>
</dbReference>
<evidence type="ECO:0000313" key="2">
    <source>
        <dbReference type="Proteomes" id="UP000317178"/>
    </source>
</evidence>
<dbReference type="InterPro" id="IPR023296">
    <property type="entry name" value="Glyco_hydro_beta-prop_sf"/>
</dbReference>
<evidence type="ECO:0000313" key="1">
    <source>
        <dbReference type="EMBL" id="QDU78537.1"/>
    </source>
</evidence>
<organism evidence="1 2">
    <name type="scientific">Polystyrenella longa</name>
    <dbReference type="NCBI Taxonomy" id="2528007"/>
    <lineage>
        <taxon>Bacteria</taxon>
        <taxon>Pseudomonadati</taxon>
        <taxon>Planctomycetota</taxon>
        <taxon>Planctomycetia</taxon>
        <taxon>Planctomycetales</taxon>
        <taxon>Planctomycetaceae</taxon>
        <taxon>Polystyrenella</taxon>
    </lineage>
</organism>